<dbReference type="SUPFAM" id="SSF49695">
    <property type="entry name" value="gamma-Crystallin-like"/>
    <property type="match status" value="1"/>
</dbReference>
<organism evidence="2 3">
    <name type="scientific">Hyalella azteca</name>
    <name type="common">Amphipod</name>
    <dbReference type="NCBI Taxonomy" id="294128"/>
    <lineage>
        <taxon>Eukaryota</taxon>
        <taxon>Metazoa</taxon>
        <taxon>Ecdysozoa</taxon>
        <taxon>Arthropoda</taxon>
        <taxon>Crustacea</taxon>
        <taxon>Multicrustacea</taxon>
        <taxon>Malacostraca</taxon>
        <taxon>Eumalacostraca</taxon>
        <taxon>Peracarida</taxon>
        <taxon>Amphipoda</taxon>
        <taxon>Senticaudata</taxon>
        <taxon>Talitrida</taxon>
        <taxon>Talitroidea</taxon>
        <taxon>Hyalellidae</taxon>
        <taxon>Hyalella</taxon>
    </lineage>
</organism>
<dbReference type="AlphaFoldDB" id="A0A8B7NU22"/>
<feature type="signal peptide" evidence="1">
    <location>
        <begin position="1"/>
        <end position="23"/>
    </location>
</feature>
<protein>
    <submittedName>
        <fullName evidence="3">Uncharacterized protein LOC108673843</fullName>
    </submittedName>
</protein>
<dbReference type="KEGG" id="hazt:108673843"/>
<proteinExistence type="predicted"/>
<reference evidence="3" key="1">
    <citation type="submission" date="2025-08" db="UniProtKB">
        <authorList>
            <consortium name="RefSeq"/>
        </authorList>
    </citation>
    <scope>IDENTIFICATION</scope>
    <source>
        <tissue evidence="3">Whole organism</tissue>
    </source>
</reference>
<dbReference type="Gene3D" id="2.60.20.10">
    <property type="entry name" value="Crystallins"/>
    <property type="match status" value="1"/>
</dbReference>
<evidence type="ECO:0000256" key="1">
    <source>
        <dbReference type="SAM" id="SignalP"/>
    </source>
</evidence>
<feature type="chain" id="PRO_5034427049" evidence="1">
    <location>
        <begin position="24"/>
        <end position="239"/>
    </location>
</feature>
<name>A0A8B7NU22_HYAAZ</name>
<dbReference type="InterPro" id="IPR011024">
    <property type="entry name" value="G_crystallin-like"/>
</dbReference>
<dbReference type="Proteomes" id="UP000694843">
    <property type="component" value="Unplaced"/>
</dbReference>
<keyword evidence="2" id="KW-1185">Reference proteome</keyword>
<sequence length="239" mass="26242">MLEKTKMKIAVCALLCLYGLASATAPSAEEGSRADDFRYLTGYASPNWTGVYYQFAEYSPDLSVVFLDDALESVCGTGYWILYDATDYDPYATGITCHFHGVNQCANWDSSCSNVASSLRYAGSPFGLNNDYYNLYEGKSFRGEEFQGDTDAADLGDLDLKISSLMVTGQSGWTFYVGVNFSGPAVCVYADEHLTTDGIHLDYARFFDMSELGLPDNAIRSVERGCLSDRVVGASPPWR</sequence>
<accession>A0A8B7NU22</accession>
<keyword evidence="1" id="KW-0732">Signal</keyword>
<dbReference type="RefSeq" id="XP_018017210.1">
    <property type="nucleotide sequence ID" value="XM_018161721.2"/>
</dbReference>
<dbReference type="GeneID" id="108673843"/>
<dbReference type="OrthoDB" id="6381640at2759"/>
<evidence type="ECO:0000313" key="2">
    <source>
        <dbReference type="Proteomes" id="UP000694843"/>
    </source>
</evidence>
<gene>
    <name evidence="3" type="primary">LOC108673843</name>
</gene>
<evidence type="ECO:0000313" key="3">
    <source>
        <dbReference type="RefSeq" id="XP_018017210.1"/>
    </source>
</evidence>